<sequence length="341" mass="38186">MAQTSDYFSLSDNDKIDALETAASKLGRPADLLEKDIWVVWALNALFDSALGESLVFKGGTSLSKVYKAIDRFSEDVDVTYDIRKIIPDLIDDPDKPYPPNRSQAKKWTEAVQSRLSGWIRDEVVPLVVDRIASDGVGAELRLEHDNLHLDYRAVRSGTGYVRPTVLLEFGARSTGEPAERRIVRCDLAEAIEGLALPEAHPRVMTAERTFWEKATAIHAYCLRGAFRGGDRYARHWYDLDCLDQIGIAENALNDRVLANDVAEHKQHFFRETDTTGAVIDYQVAVEGSLNLVPTSAPLEALERDYGKMVDAGLFQADVISFEDLMDRLSVLQDRVNAQER</sequence>
<gene>
    <name evidence="1" type="ORF">SU32_12760</name>
</gene>
<accession>A0A0M9GM37</accession>
<organism evidence="1 2">
    <name type="scientific">Ahrensia marina</name>
    <dbReference type="NCBI Taxonomy" id="1514904"/>
    <lineage>
        <taxon>Bacteria</taxon>
        <taxon>Pseudomonadati</taxon>
        <taxon>Pseudomonadota</taxon>
        <taxon>Alphaproteobacteria</taxon>
        <taxon>Hyphomicrobiales</taxon>
        <taxon>Ahrensiaceae</taxon>
        <taxon>Ahrensia</taxon>
    </lineage>
</organism>
<protein>
    <recommendedName>
        <fullName evidence="3">Nucleotidyl transferase AbiEii/AbiGii toxin family protein</fullName>
    </recommendedName>
</protein>
<dbReference type="Pfam" id="PF08843">
    <property type="entry name" value="AbiEii"/>
    <property type="match status" value="1"/>
</dbReference>
<dbReference type="OrthoDB" id="9780929at2"/>
<dbReference type="Gene3D" id="3.10.450.620">
    <property type="entry name" value="JHP933, nucleotidyltransferase-like core domain"/>
    <property type="match status" value="1"/>
</dbReference>
<evidence type="ECO:0008006" key="3">
    <source>
        <dbReference type="Google" id="ProtNLM"/>
    </source>
</evidence>
<comment type="caution">
    <text evidence="1">The sequence shown here is derived from an EMBL/GenBank/DDBJ whole genome shotgun (WGS) entry which is preliminary data.</text>
</comment>
<reference evidence="1 2" key="1">
    <citation type="submission" date="2015-01" db="EMBL/GenBank/DDBJ databases">
        <title>Ahrensia donghaiensis sp. nov., a novel dimethylsulphoniopropionate-cleavage bacterium isolated from seawater and emended descriptions of the genus Ahrensia and Ahrensia kielensis.</title>
        <authorList>
            <person name="Liu J."/>
        </authorList>
    </citation>
    <scope>NUCLEOTIDE SEQUENCE [LARGE SCALE GENOMIC DNA]</scope>
    <source>
        <strain evidence="1 2">LZD062</strain>
    </source>
</reference>
<dbReference type="EMBL" id="JXMU01000018">
    <property type="protein sequence ID" value="KPB00679.1"/>
    <property type="molecule type" value="Genomic_DNA"/>
</dbReference>
<evidence type="ECO:0000313" key="1">
    <source>
        <dbReference type="EMBL" id="KPB00679.1"/>
    </source>
</evidence>
<dbReference type="AlphaFoldDB" id="A0A0M9GM37"/>
<dbReference type="InterPro" id="IPR014942">
    <property type="entry name" value="AbiEii"/>
</dbReference>
<proteinExistence type="predicted"/>
<name>A0A0M9GM37_9HYPH</name>
<dbReference type="PATRIC" id="fig|1514904.3.peg.1404"/>
<dbReference type="Proteomes" id="UP000038011">
    <property type="component" value="Unassembled WGS sequence"/>
</dbReference>
<keyword evidence="2" id="KW-1185">Reference proteome</keyword>
<dbReference type="RefSeq" id="WP_053999757.1">
    <property type="nucleotide sequence ID" value="NZ_JXMU01000018.1"/>
</dbReference>
<evidence type="ECO:0000313" key="2">
    <source>
        <dbReference type="Proteomes" id="UP000038011"/>
    </source>
</evidence>
<dbReference type="STRING" id="1514904.SU32_12760"/>